<evidence type="ECO:0000313" key="3">
    <source>
        <dbReference type="Proteomes" id="UP001530377"/>
    </source>
</evidence>
<gene>
    <name evidence="2" type="ORF">ACHAXA_006806</name>
</gene>
<feature type="compositionally biased region" description="Basic and acidic residues" evidence="1">
    <location>
        <begin position="36"/>
        <end position="47"/>
    </location>
</feature>
<sequence length="376" mass="40045">KFISKVMQCPVVDGSASGTSDCDALQVLATTASNDHQLRERYHRDGSESTNSSPVGIRDDKPCNVKSGSDVNSEDDESESRSSGSSGSGSGSAVFSKRTGLRKGKWTVEEEEYATRFIHYFSSGLLTLPEGKTLRASLAEKLHCDPMRITKKYAGASCLGSKISKLSEKPKYSPEDVEMAREEIARLDRRFHIRLAQGVGMPLPPDGGDTTEFTNLEMQQVYPADPSPCPPLGDASQNIDGVHIMNTANKGGASFLHLGIPDAGHPAATAMTNPPLRSTPVMSHHMTMPPAASSYLSTVADNSQIAAATIAPNITPILVTAPASALPAHVNVRHQINANLNDNIQPAAQQASSSAINWQAMFQGVNQVGVHNAATR</sequence>
<comment type="caution">
    <text evidence="2">The sequence shown here is derived from an EMBL/GenBank/DDBJ whole genome shotgun (WGS) entry which is preliminary data.</text>
</comment>
<evidence type="ECO:0000256" key="1">
    <source>
        <dbReference type="SAM" id="MobiDB-lite"/>
    </source>
</evidence>
<protein>
    <submittedName>
        <fullName evidence="2">Uncharacterized protein</fullName>
    </submittedName>
</protein>
<dbReference type="AlphaFoldDB" id="A0ABD3RQT6"/>
<evidence type="ECO:0000313" key="2">
    <source>
        <dbReference type="EMBL" id="KAL3815304.1"/>
    </source>
</evidence>
<proteinExistence type="predicted"/>
<dbReference type="Proteomes" id="UP001530377">
    <property type="component" value="Unassembled WGS sequence"/>
</dbReference>
<keyword evidence="3" id="KW-1185">Reference proteome</keyword>
<dbReference type="EMBL" id="JALLPB020000205">
    <property type="protein sequence ID" value="KAL3815304.1"/>
    <property type="molecule type" value="Genomic_DNA"/>
</dbReference>
<accession>A0ABD3RQT6</accession>
<feature type="non-terminal residue" evidence="2">
    <location>
        <position position="1"/>
    </location>
</feature>
<dbReference type="PANTHER" id="PTHR35213">
    <property type="entry name" value="RING-TYPE DOMAIN-CONTAINING PROTEIN-RELATED"/>
    <property type="match status" value="1"/>
</dbReference>
<organism evidence="2 3">
    <name type="scientific">Cyclostephanos tholiformis</name>
    <dbReference type="NCBI Taxonomy" id="382380"/>
    <lineage>
        <taxon>Eukaryota</taxon>
        <taxon>Sar</taxon>
        <taxon>Stramenopiles</taxon>
        <taxon>Ochrophyta</taxon>
        <taxon>Bacillariophyta</taxon>
        <taxon>Coscinodiscophyceae</taxon>
        <taxon>Thalassiosirophycidae</taxon>
        <taxon>Stephanodiscales</taxon>
        <taxon>Stephanodiscaceae</taxon>
        <taxon>Cyclostephanos</taxon>
    </lineage>
</organism>
<dbReference type="PANTHER" id="PTHR35213:SF5">
    <property type="entry name" value="RING-TYPE DOMAIN-CONTAINING PROTEIN"/>
    <property type="match status" value="1"/>
</dbReference>
<feature type="region of interest" description="Disordered" evidence="1">
    <location>
        <begin position="33"/>
        <end position="96"/>
    </location>
</feature>
<reference evidence="2 3" key="1">
    <citation type="submission" date="2024-10" db="EMBL/GenBank/DDBJ databases">
        <title>Updated reference genomes for cyclostephanoid diatoms.</title>
        <authorList>
            <person name="Roberts W.R."/>
            <person name="Alverson A.J."/>
        </authorList>
    </citation>
    <scope>NUCLEOTIDE SEQUENCE [LARGE SCALE GENOMIC DNA]</scope>
    <source>
        <strain evidence="2 3">AJA228-03</strain>
    </source>
</reference>
<name>A0ABD3RQT6_9STRA</name>